<dbReference type="WBParaSite" id="OFLC_0000904701-mRNA-1">
    <property type="protein sequence ID" value="OFLC_0000904701-mRNA-1"/>
    <property type="gene ID" value="OFLC_0000904701"/>
</dbReference>
<dbReference type="STRING" id="387005.A0A183HNI6"/>
<protein>
    <submittedName>
        <fullName evidence="3">SERPIN domain-containing protein</fullName>
    </submittedName>
</protein>
<evidence type="ECO:0000313" key="2">
    <source>
        <dbReference type="Proteomes" id="UP000267606"/>
    </source>
</evidence>
<organism evidence="3">
    <name type="scientific">Onchocerca flexuosa</name>
    <dbReference type="NCBI Taxonomy" id="387005"/>
    <lineage>
        <taxon>Eukaryota</taxon>
        <taxon>Metazoa</taxon>
        <taxon>Ecdysozoa</taxon>
        <taxon>Nematoda</taxon>
        <taxon>Chromadorea</taxon>
        <taxon>Rhabditida</taxon>
        <taxon>Spirurina</taxon>
        <taxon>Spiruromorpha</taxon>
        <taxon>Filarioidea</taxon>
        <taxon>Onchocercidae</taxon>
        <taxon>Onchocerca</taxon>
    </lineage>
</organism>
<evidence type="ECO:0000313" key="1">
    <source>
        <dbReference type="EMBL" id="VDO58492.1"/>
    </source>
</evidence>
<gene>
    <name evidence="1" type="ORF">OFLC_LOCUS9045</name>
</gene>
<name>A0A183HNI6_9BILA</name>
<keyword evidence="2" id="KW-1185">Reference proteome</keyword>
<dbReference type="Proteomes" id="UP000267606">
    <property type="component" value="Unassembled WGS sequence"/>
</dbReference>
<sequence>MTFWGDVIVTPLEAAYVDKVMEPMYEDEISVVQNIMAQRRMSSLAGPFELMMPKSLDLNAITDALNRMFPSLQLCPARIQKPTVSIL</sequence>
<reference evidence="3" key="1">
    <citation type="submission" date="2016-06" db="UniProtKB">
        <authorList>
            <consortium name="WormBaseParasite"/>
        </authorList>
    </citation>
    <scope>IDENTIFICATION</scope>
</reference>
<dbReference type="AlphaFoldDB" id="A0A183HNI6"/>
<accession>A0A183HNI6</accession>
<dbReference type="EMBL" id="UZAJ01010719">
    <property type="protein sequence ID" value="VDO58492.1"/>
    <property type="molecule type" value="Genomic_DNA"/>
</dbReference>
<proteinExistence type="predicted"/>
<evidence type="ECO:0000313" key="3">
    <source>
        <dbReference type="WBParaSite" id="OFLC_0000904701-mRNA-1"/>
    </source>
</evidence>
<reference evidence="1 2" key="2">
    <citation type="submission" date="2018-11" db="EMBL/GenBank/DDBJ databases">
        <authorList>
            <consortium name="Pathogen Informatics"/>
        </authorList>
    </citation>
    <scope>NUCLEOTIDE SEQUENCE [LARGE SCALE GENOMIC DNA]</scope>
</reference>